<keyword evidence="3" id="KW-1185">Reference proteome</keyword>
<proteinExistence type="predicted"/>
<evidence type="ECO:0000256" key="1">
    <source>
        <dbReference type="SAM" id="MobiDB-lite"/>
    </source>
</evidence>
<protein>
    <submittedName>
        <fullName evidence="2">Uu.00g006700.m01.CDS01</fullName>
    </submittedName>
</protein>
<name>A0AAI8YJ04_9PEZI</name>
<sequence length="507" mass="56285">MGSRAGKHHGRYDDPYTYDDPYLHASPTSKDAEPAYEYVGTDEPEYSHDPAPPRHTYSPDHEPRRRPSPTRRMSRTTSPPRRSRHHRKHYSPPPRDSPRDSPRGGGKRTDSRRQKYQEKYQDFAQKPAVQRTKTYGRQGLNLIGEAAAAYAAAQAGGREEPRGPRGRSLGREEAYGRYSPEPPEPRRSRHSRRYSPSPSPSPSPPRRHRSSRTDDRGRSDRPRLNDRYKSYSASPPPRSRKPDSEYDLDDRGRERRHRRPKPRSPSITSSPSPPPRSRRRGRSGPSTPSSGFRSTFKNEHAMPGEVAAARWQMAARAALEAGGVTAFRLRKEPGKWTGDKGAKVATAALGAAAIDAFIDKDPRRSKSSGRGMKGMAENAIGSMLASQLMGFKGSTSRVYASELTDPARSFDVDLDTRRGFRATRSRGGTSILTGNLLNVGAASQLLRKSAAAHLVQHLALAAYADEPCKFHFGDERLEDGAGSGLEIDGEADNEAYLELAEDLMQRP</sequence>
<dbReference type="Proteomes" id="UP001295740">
    <property type="component" value="Unassembled WGS sequence"/>
</dbReference>
<dbReference type="EMBL" id="CAUWAG010000008">
    <property type="protein sequence ID" value="CAJ2506540.1"/>
    <property type="molecule type" value="Genomic_DNA"/>
</dbReference>
<evidence type="ECO:0000313" key="2">
    <source>
        <dbReference type="EMBL" id="CAJ2506540.1"/>
    </source>
</evidence>
<feature type="region of interest" description="Disordered" evidence="1">
    <location>
        <begin position="1"/>
        <end position="132"/>
    </location>
</feature>
<feature type="compositionally biased region" description="Basic and acidic residues" evidence="1">
    <location>
        <begin position="240"/>
        <end position="253"/>
    </location>
</feature>
<feature type="region of interest" description="Disordered" evidence="1">
    <location>
        <begin position="149"/>
        <end position="298"/>
    </location>
</feature>
<feature type="compositionally biased region" description="Basic and acidic residues" evidence="1">
    <location>
        <begin position="45"/>
        <end position="65"/>
    </location>
</feature>
<feature type="compositionally biased region" description="Basic residues" evidence="1">
    <location>
        <begin position="1"/>
        <end position="10"/>
    </location>
</feature>
<feature type="compositionally biased region" description="Low complexity" evidence="1">
    <location>
        <begin position="283"/>
        <end position="295"/>
    </location>
</feature>
<dbReference type="AlphaFoldDB" id="A0AAI8YJ04"/>
<feature type="compositionally biased region" description="Basic and acidic residues" evidence="1">
    <location>
        <begin position="157"/>
        <end position="175"/>
    </location>
</feature>
<feature type="compositionally biased region" description="Basic and acidic residues" evidence="1">
    <location>
        <begin position="211"/>
        <end position="229"/>
    </location>
</feature>
<gene>
    <name evidence="2" type="ORF">KHLLAP_LOCUS7008</name>
</gene>
<evidence type="ECO:0000313" key="3">
    <source>
        <dbReference type="Proteomes" id="UP001295740"/>
    </source>
</evidence>
<comment type="caution">
    <text evidence="2">The sequence shown here is derived from an EMBL/GenBank/DDBJ whole genome shotgun (WGS) entry which is preliminary data.</text>
</comment>
<accession>A0AAI8YJ04</accession>
<reference evidence="2" key="1">
    <citation type="submission" date="2023-10" db="EMBL/GenBank/DDBJ databases">
        <authorList>
            <person name="Hackl T."/>
        </authorList>
    </citation>
    <scope>NUCLEOTIDE SEQUENCE</scope>
</reference>
<feature type="compositionally biased region" description="Basic and acidic residues" evidence="1">
    <location>
        <begin position="96"/>
        <end position="121"/>
    </location>
</feature>
<organism evidence="2 3">
    <name type="scientific">Anthostomella pinea</name>
    <dbReference type="NCBI Taxonomy" id="933095"/>
    <lineage>
        <taxon>Eukaryota</taxon>
        <taxon>Fungi</taxon>
        <taxon>Dikarya</taxon>
        <taxon>Ascomycota</taxon>
        <taxon>Pezizomycotina</taxon>
        <taxon>Sordariomycetes</taxon>
        <taxon>Xylariomycetidae</taxon>
        <taxon>Xylariales</taxon>
        <taxon>Xylariaceae</taxon>
        <taxon>Anthostomella</taxon>
    </lineage>
</organism>
<feature type="compositionally biased region" description="Basic residues" evidence="1">
    <location>
        <begin position="81"/>
        <end position="90"/>
    </location>
</feature>